<evidence type="ECO:0000256" key="1">
    <source>
        <dbReference type="ARBA" id="ARBA00004924"/>
    </source>
</evidence>
<dbReference type="Pfam" id="PF13523">
    <property type="entry name" value="Acetyltransf_8"/>
    <property type="match status" value="1"/>
</dbReference>
<dbReference type="Proteomes" id="UP000070498">
    <property type="component" value="Unassembled WGS sequence"/>
</dbReference>
<evidence type="ECO:0000259" key="2">
    <source>
        <dbReference type="SMART" id="SM01006"/>
    </source>
</evidence>
<proteinExistence type="predicted"/>
<dbReference type="Gene3D" id="3.40.630.30">
    <property type="match status" value="1"/>
</dbReference>
<dbReference type="InterPro" id="IPR019432">
    <property type="entry name" value="Acyltransferase_MbtK/IucB-like"/>
</dbReference>
<keyword evidence="4" id="KW-1185">Reference proteome</keyword>
<accession>A0A135P0S8</accession>
<dbReference type="PANTHER" id="PTHR31438:SF1">
    <property type="entry name" value="LYSINE N-ACYLTRANSFERASE C17G9.06C-RELATED"/>
    <property type="match status" value="1"/>
</dbReference>
<comment type="caution">
    <text evidence="3">The sequence shown here is derived from an EMBL/GenBank/DDBJ whole genome shotgun (WGS) entry which is preliminary data.</text>
</comment>
<dbReference type="STRING" id="2052828.ATO67_10240"/>
<dbReference type="GO" id="GO:0016410">
    <property type="term" value="F:N-acyltransferase activity"/>
    <property type="evidence" value="ECO:0007669"/>
    <property type="project" value="TreeGrafter"/>
</dbReference>
<evidence type="ECO:0000313" key="3">
    <source>
        <dbReference type="EMBL" id="KXG84996.1"/>
    </source>
</evidence>
<dbReference type="PANTHER" id="PTHR31438">
    <property type="entry name" value="LYSINE N-ACYLTRANSFERASE C17G9.06C-RELATED"/>
    <property type="match status" value="1"/>
</dbReference>
<comment type="pathway">
    <text evidence="1">Siderophore biosynthesis.</text>
</comment>
<reference evidence="3 4" key="1">
    <citation type="submission" date="2015-11" db="EMBL/GenBank/DDBJ databases">
        <title>Draft genome sequence of Agrobacterium sp. R89-1.</title>
        <authorList>
            <person name="Zahradnik J."/>
            <person name="Kyslikova E."/>
            <person name="Palyzova A."/>
            <person name="Kyslik P."/>
        </authorList>
    </citation>
    <scope>NUCLEOTIDE SEQUENCE [LARGE SCALE GENOMIC DNA]</scope>
    <source>
        <strain evidence="3 4">R89-1</strain>
    </source>
</reference>
<dbReference type="InterPro" id="IPR016181">
    <property type="entry name" value="Acyl_CoA_acyltransferase"/>
</dbReference>
<name>A0A135P0S8_9HYPH</name>
<sequence>MTMLNKKISITTERPAVFAQHHQHVGELSLSLLDPEEDSANLHDWFTRDYARFWNMAHCSKDEIAAFYTKLNASGHAASYMGFFQGEPTFIVESYDPRHDQVGKHYDLETGDWGMHFLVAPPRQKIPGFTLSIIRTILSFHFSNPLIQRLVVEPDIRNEKVHELNRKVGFISARPIELEEKTALLSFVTRDAFYNTLEQDIKE</sequence>
<feature type="domain" description="Acyltransferase MbtK/IucB-like conserved" evidence="2">
    <location>
        <begin position="31"/>
        <end position="78"/>
    </location>
</feature>
<dbReference type="SMART" id="SM01006">
    <property type="entry name" value="AlcB"/>
    <property type="match status" value="1"/>
</dbReference>
<gene>
    <name evidence="3" type="ORF">ATO67_10240</name>
</gene>
<evidence type="ECO:0000313" key="4">
    <source>
        <dbReference type="Proteomes" id="UP000070498"/>
    </source>
</evidence>
<dbReference type="AlphaFoldDB" id="A0A135P0S8"/>
<organism evidence="3 4">
    <name type="scientific">Agrobacterium bohemicum</name>
    <dbReference type="NCBI Taxonomy" id="2052828"/>
    <lineage>
        <taxon>Bacteria</taxon>
        <taxon>Pseudomonadati</taxon>
        <taxon>Pseudomonadota</taxon>
        <taxon>Alphaproteobacteria</taxon>
        <taxon>Hyphomicrobiales</taxon>
        <taxon>Rhizobiaceae</taxon>
        <taxon>Rhizobium/Agrobacterium group</taxon>
        <taxon>Agrobacterium</taxon>
    </lineage>
</organism>
<protein>
    <recommendedName>
        <fullName evidence="2">Acyltransferase MbtK/IucB-like conserved domain-containing protein</fullName>
    </recommendedName>
</protein>
<dbReference type="SUPFAM" id="SSF55729">
    <property type="entry name" value="Acyl-CoA N-acyltransferases (Nat)"/>
    <property type="match status" value="1"/>
</dbReference>
<dbReference type="EMBL" id="LNUW01000035">
    <property type="protein sequence ID" value="KXG84996.1"/>
    <property type="molecule type" value="Genomic_DNA"/>
</dbReference>
<dbReference type="GO" id="GO:0019290">
    <property type="term" value="P:siderophore biosynthetic process"/>
    <property type="evidence" value="ECO:0007669"/>
    <property type="project" value="InterPro"/>
</dbReference>